<dbReference type="Proteomes" id="UP000320799">
    <property type="component" value="Segment"/>
</dbReference>
<dbReference type="GeneID" id="56136069"/>
<keyword evidence="3" id="KW-1185">Reference proteome</keyword>
<sequence length="213" mass="22634">MAAPVKQGDLVFPADPRIQPYFVKRFGAAPVIGALVPGAPATGWTVVTDGSLELGVVLYATDGALPMAEGINIISNTGSDGLPWRVAVSADCKGLDPSEFYRVETVVKAIEGNPFLTRYTRLAIEDWKDNALDVYSQTLASQTMIVGGLSALYEIGIQAFNYQSERLMTCTVLVQSVIAEPTPVTPDPEEPEELEEPLVPGPASGGGENDPQP</sequence>
<dbReference type="KEGG" id="vg:56136069"/>
<evidence type="ECO:0000313" key="2">
    <source>
        <dbReference type="EMBL" id="QDH83594.1"/>
    </source>
</evidence>
<feature type="compositionally biased region" description="Acidic residues" evidence="1">
    <location>
        <begin position="187"/>
        <end position="196"/>
    </location>
</feature>
<dbReference type="RefSeq" id="YP_009903793.1">
    <property type="nucleotide sequence ID" value="NC_049849.1"/>
</dbReference>
<protein>
    <submittedName>
        <fullName evidence="2">Uncharacterized protein</fullName>
    </submittedName>
</protein>
<feature type="compositionally biased region" description="Gly residues" evidence="1">
    <location>
        <begin position="203"/>
        <end position="213"/>
    </location>
</feature>
<reference evidence="2 3" key="1">
    <citation type="submission" date="2019-06" db="EMBL/GenBank/DDBJ databases">
        <authorList>
            <person name="Kincaid V.D."/>
            <person name="Fuller A."/>
            <person name="Hodges K."/>
            <person name="Bansal M."/>
            <person name="Essig J."/>
            <person name="Johnson A."/>
        </authorList>
    </citation>
    <scope>NUCLEOTIDE SEQUENCE [LARGE SCALE GENOMIC DNA]</scope>
</reference>
<name>A0A514CT07_9CAUD</name>
<evidence type="ECO:0000256" key="1">
    <source>
        <dbReference type="SAM" id="MobiDB-lite"/>
    </source>
</evidence>
<proteinExistence type="predicted"/>
<dbReference type="EMBL" id="MN094788">
    <property type="protein sequence ID" value="QDH83594.1"/>
    <property type="molecule type" value="Genomic_DNA"/>
</dbReference>
<feature type="region of interest" description="Disordered" evidence="1">
    <location>
        <begin position="181"/>
        <end position="213"/>
    </location>
</feature>
<evidence type="ECO:0000313" key="3">
    <source>
        <dbReference type="Proteomes" id="UP000320799"/>
    </source>
</evidence>
<organism evidence="2 3">
    <name type="scientific">Achromobacter phage Motura</name>
    <dbReference type="NCBI Taxonomy" id="2591403"/>
    <lineage>
        <taxon>Viruses</taxon>
        <taxon>Duplodnaviria</taxon>
        <taxon>Heunggongvirae</taxon>
        <taxon>Uroviricota</taxon>
        <taxon>Caudoviricetes</taxon>
        <taxon>Moturavirus</taxon>
        <taxon>Moturavirus motura</taxon>
    </lineage>
</organism>
<accession>A0A514CT07</accession>